<organism evidence="2 3">
    <name type="scientific">Popillia japonica</name>
    <name type="common">Japanese beetle</name>
    <dbReference type="NCBI Taxonomy" id="7064"/>
    <lineage>
        <taxon>Eukaryota</taxon>
        <taxon>Metazoa</taxon>
        <taxon>Ecdysozoa</taxon>
        <taxon>Arthropoda</taxon>
        <taxon>Hexapoda</taxon>
        <taxon>Insecta</taxon>
        <taxon>Pterygota</taxon>
        <taxon>Neoptera</taxon>
        <taxon>Endopterygota</taxon>
        <taxon>Coleoptera</taxon>
        <taxon>Polyphaga</taxon>
        <taxon>Scarabaeiformia</taxon>
        <taxon>Scarabaeidae</taxon>
        <taxon>Rutelinae</taxon>
        <taxon>Popillia</taxon>
    </lineage>
</organism>
<keyword evidence="3" id="KW-1185">Reference proteome</keyword>
<dbReference type="AlphaFoldDB" id="A0AAW1MXF2"/>
<dbReference type="EMBL" id="JASPKY010000020">
    <property type="protein sequence ID" value="KAK9752481.1"/>
    <property type="molecule type" value="Genomic_DNA"/>
</dbReference>
<accession>A0AAW1MXF2</accession>
<proteinExistence type="predicted"/>
<sequence length="171" mass="20094">MLLMGGQRSTSKQIGPPGYHPKVHCGHKVPKGKERRYLYADLEKLHTEEFQLFLAEIPSDVESIQSDDQCEGENFVECNENNFDIENIEIVYGEDENVCEEDQYEWEEEDNIPLCEIQKELLNKKYIWSKDIKYCNILNRFTEDYGPNIPSDCETPIDILLIYSCKYFHNI</sequence>
<protein>
    <submittedName>
        <fullName evidence="2">Uncharacterized protein</fullName>
    </submittedName>
</protein>
<dbReference type="Proteomes" id="UP001458880">
    <property type="component" value="Unassembled WGS sequence"/>
</dbReference>
<evidence type="ECO:0000313" key="2">
    <source>
        <dbReference type="EMBL" id="KAK9752481.1"/>
    </source>
</evidence>
<name>A0AAW1MXF2_POPJA</name>
<evidence type="ECO:0000256" key="1">
    <source>
        <dbReference type="SAM" id="MobiDB-lite"/>
    </source>
</evidence>
<evidence type="ECO:0000313" key="3">
    <source>
        <dbReference type="Proteomes" id="UP001458880"/>
    </source>
</evidence>
<feature type="region of interest" description="Disordered" evidence="1">
    <location>
        <begin position="1"/>
        <end position="25"/>
    </location>
</feature>
<gene>
    <name evidence="2" type="ORF">QE152_g4246</name>
</gene>
<comment type="caution">
    <text evidence="2">The sequence shown here is derived from an EMBL/GenBank/DDBJ whole genome shotgun (WGS) entry which is preliminary data.</text>
</comment>
<reference evidence="2 3" key="1">
    <citation type="journal article" date="2024" name="BMC Genomics">
        <title>De novo assembly and annotation of Popillia japonica's genome with initial clues to its potential as an invasive pest.</title>
        <authorList>
            <person name="Cucini C."/>
            <person name="Boschi S."/>
            <person name="Funari R."/>
            <person name="Cardaioli E."/>
            <person name="Iannotti N."/>
            <person name="Marturano G."/>
            <person name="Paoli F."/>
            <person name="Bruttini M."/>
            <person name="Carapelli A."/>
            <person name="Frati F."/>
            <person name="Nardi F."/>
        </authorList>
    </citation>
    <scope>NUCLEOTIDE SEQUENCE [LARGE SCALE GENOMIC DNA]</scope>
    <source>
        <strain evidence="2">DMR45628</strain>
    </source>
</reference>